<keyword evidence="9" id="KW-1185">Reference proteome</keyword>
<evidence type="ECO:0000256" key="6">
    <source>
        <dbReference type="ARBA" id="ARBA00023211"/>
    </source>
</evidence>
<organism evidence="8 9">
    <name type="scientific">Microbacterium radiodurans</name>
    <dbReference type="NCBI Taxonomy" id="661398"/>
    <lineage>
        <taxon>Bacteria</taxon>
        <taxon>Bacillati</taxon>
        <taxon>Actinomycetota</taxon>
        <taxon>Actinomycetes</taxon>
        <taxon>Micrococcales</taxon>
        <taxon>Microbacteriaceae</taxon>
        <taxon>Microbacterium</taxon>
    </lineage>
</organism>
<dbReference type="GO" id="GO:0046872">
    <property type="term" value="F:metal ion binding"/>
    <property type="evidence" value="ECO:0007669"/>
    <property type="project" value="UniProtKB-KW"/>
</dbReference>
<dbReference type="PANTHER" id="PTHR12992">
    <property type="entry name" value="NUDIX HYDROLASE"/>
    <property type="match status" value="1"/>
</dbReference>
<dbReference type="Proteomes" id="UP000327039">
    <property type="component" value="Unassembled WGS sequence"/>
</dbReference>
<evidence type="ECO:0000256" key="2">
    <source>
        <dbReference type="ARBA" id="ARBA00001946"/>
    </source>
</evidence>
<dbReference type="AlphaFoldDB" id="A0A5J5IPU5"/>
<sequence>MPAEPSAAAARAQLEGLAAALAGAPDLVPSLRRGDGARSVEAGSVTRAAAVLILFGVLDGYPSDHAPEAALSRDLDVLLLARAATLRSHPGQVALPGGRVDPGDEDAVATALREAREETGLDTDGVDVLGELPPVPLEYSRHLVTPVLAWWRRPSKVRVVDVAESAAVFRAPVADLLDPAHRVTTVLRRDGREWRGPGFLVGPATGGHLVWGFTAMLLDEIFTRLGWTEPWDRARELSLPAE</sequence>
<evidence type="ECO:0000256" key="1">
    <source>
        <dbReference type="ARBA" id="ARBA00001936"/>
    </source>
</evidence>
<dbReference type="CDD" id="cd03426">
    <property type="entry name" value="NUDIX_CoAse_Nudt7"/>
    <property type="match status" value="1"/>
</dbReference>
<dbReference type="PROSITE" id="PS51462">
    <property type="entry name" value="NUDIX"/>
    <property type="match status" value="1"/>
</dbReference>
<evidence type="ECO:0000313" key="9">
    <source>
        <dbReference type="Proteomes" id="UP000327039"/>
    </source>
</evidence>
<evidence type="ECO:0000256" key="5">
    <source>
        <dbReference type="ARBA" id="ARBA00022842"/>
    </source>
</evidence>
<dbReference type="InterPro" id="IPR000086">
    <property type="entry name" value="NUDIX_hydrolase_dom"/>
</dbReference>
<dbReference type="PANTHER" id="PTHR12992:SF11">
    <property type="entry name" value="MITOCHONDRIAL COENZYME A DIPHOSPHATASE NUDT8"/>
    <property type="match status" value="1"/>
</dbReference>
<reference evidence="9" key="1">
    <citation type="submission" date="2019-09" db="EMBL/GenBank/DDBJ databases">
        <title>Mumia zhuanghuii sp. nov. isolated from the intestinal contents of plateau pika (Ochotona curzoniae) in the Qinghai-Tibet plateau of China.</title>
        <authorList>
            <person name="Tian Z."/>
        </authorList>
    </citation>
    <scope>NUCLEOTIDE SEQUENCE [LARGE SCALE GENOMIC DNA]</scope>
    <source>
        <strain evidence="9">DSM 25564</strain>
    </source>
</reference>
<keyword evidence="3" id="KW-0479">Metal-binding</keyword>
<accession>A0A5J5IPU5</accession>
<dbReference type="Pfam" id="PF00293">
    <property type="entry name" value="NUDIX"/>
    <property type="match status" value="1"/>
</dbReference>
<keyword evidence="4" id="KW-0378">Hydrolase</keyword>
<evidence type="ECO:0000256" key="3">
    <source>
        <dbReference type="ARBA" id="ARBA00022723"/>
    </source>
</evidence>
<evidence type="ECO:0000313" key="8">
    <source>
        <dbReference type="EMBL" id="KAA9085228.1"/>
    </source>
</evidence>
<protein>
    <submittedName>
        <fullName evidence="8">CoA pyrophosphatase</fullName>
    </submittedName>
</protein>
<comment type="cofactor">
    <cofactor evidence="1">
        <name>Mn(2+)</name>
        <dbReference type="ChEBI" id="CHEBI:29035"/>
    </cofactor>
</comment>
<comment type="cofactor">
    <cofactor evidence="2">
        <name>Mg(2+)</name>
        <dbReference type="ChEBI" id="CHEBI:18420"/>
    </cofactor>
</comment>
<comment type="caution">
    <text evidence="8">The sequence shown here is derived from an EMBL/GenBank/DDBJ whole genome shotgun (WGS) entry which is preliminary data.</text>
</comment>
<keyword evidence="6" id="KW-0464">Manganese</keyword>
<dbReference type="RefSeq" id="WP_150419950.1">
    <property type="nucleotide sequence ID" value="NZ_VYRZ01000003.1"/>
</dbReference>
<dbReference type="Gene3D" id="3.90.79.10">
    <property type="entry name" value="Nucleoside Triphosphate Pyrophosphohydrolase"/>
    <property type="match status" value="1"/>
</dbReference>
<dbReference type="InterPro" id="IPR015797">
    <property type="entry name" value="NUDIX_hydrolase-like_dom_sf"/>
</dbReference>
<evidence type="ECO:0000256" key="4">
    <source>
        <dbReference type="ARBA" id="ARBA00022801"/>
    </source>
</evidence>
<dbReference type="OrthoDB" id="9802805at2"/>
<name>A0A5J5IPU5_9MICO</name>
<dbReference type="GO" id="GO:0010945">
    <property type="term" value="F:coenzyme A diphosphatase activity"/>
    <property type="evidence" value="ECO:0007669"/>
    <property type="project" value="InterPro"/>
</dbReference>
<evidence type="ECO:0000259" key="7">
    <source>
        <dbReference type="PROSITE" id="PS51462"/>
    </source>
</evidence>
<feature type="domain" description="Nudix hydrolase" evidence="7">
    <location>
        <begin position="44"/>
        <end position="201"/>
    </location>
</feature>
<keyword evidence="5" id="KW-0460">Magnesium</keyword>
<dbReference type="EMBL" id="VYRZ01000003">
    <property type="protein sequence ID" value="KAA9085228.1"/>
    <property type="molecule type" value="Genomic_DNA"/>
</dbReference>
<dbReference type="SUPFAM" id="SSF55811">
    <property type="entry name" value="Nudix"/>
    <property type="match status" value="1"/>
</dbReference>
<gene>
    <name evidence="8" type="ORF">F6B42_12145</name>
</gene>
<proteinExistence type="predicted"/>
<dbReference type="InterPro" id="IPR045121">
    <property type="entry name" value="CoAse"/>
</dbReference>